<feature type="transmembrane region" description="Helical" evidence="1">
    <location>
        <begin position="310"/>
        <end position="329"/>
    </location>
</feature>
<dbReference type="Pfam" id="PF12679">
    <property type="entry name" value="ABC2_membrane_2"/>
    <property type="match status" value="1"/>
</dbReference>
<protein>
    <submittedName>
        <fullName evidence="2">ABC transporter permease subunit</fullName>
    </submittedName>
</protein>
<feature type="transmembrane region" description="Helical" evidence="1">
    <location>
        <begin position="372"/>
        <end position="393"/>
    </location>
</feature>
<keyword evidence="1" id="KW-0812">Transmembrane</keyword>
<feature type="transmembrane region" description="Helical" evidence="1">
    <location>
        <begin position="20"/>
        <end position="38"/>
    </location>
</feature>
<sequence>MLFNLVTNELQKIIKKKRILLILATLCVTIFLSYLNTFNSFKASSNKPKLKIQQNEKSLLSINKRLNNSVLSTKERQSLVNQNKYLKINTKTLKKLASPQKSEWKKILKEEVTDLQNLKSNIYKDNTTQKSSINNKIDMDNYYINHNINPNDYNHKFNATKFSSEIFSFLNILFLPLIIILGCCDTVSGANNPPTIKVLLTKPISRGKILFSKFISSIISITLSLFLCEFLTFIIIGIVFKFGNLLSPVVVGFDFKHIKGIQRIAEIGTHSHIIPMWQFLMESLCLQILFIIATASLATLISVFVKNTSASTSINFVVIIILTFTNFLMLTNSGSSPKSPFITKILPFLFTTYSNGIMLLSGNINRFTGITFINVKLSILVLIAWTIICYGIAHFKFTKQDVFA</sequence>
<evidence type="ECO:0000313" key="3">
    <source>
        <dbReference type="Proteomes" id="UP001501510"/>
    </source>
</evidence>
<evidence type="ECO:0000313" key="2">
    <source>
        <dbReference type="EMBL" id="GAA0735146.1"/>
    </source>
</evidence>
<dbReference type="PANTHER" id="PTHR37305:SF1">
    <property type="entry name" value="MEMBRANE PROTEIN"/>
    <property type="match status" value="1"/>
</dbReference>
<keyword evidence="3" id="KW-1185">Reference proteome</keyword>
<accession>A0ABN1JBP4</accession>
<name>A0ABN1JBP4_9CLOT</name>
<feature type="transmembrane region" description="Helical" evidence="1">
    <location>
        <begin position="341"/>
        <end position="360"/>
    </location>
</feature>
<organism evidence="2 3">
    <name type="scientific">Clostridium oceanicum</name>
    <dbReference type="NCBI Taxonomy" id="1543"/>
    <lineage>
        <taxon>Bacteria</taxon>
        <taxon>Bacillati</taxon>
        <taxon>Bacillota</taxon>
        <taxon>Clostridia</taxon>
        <taxon>Eubacteriales</taxon>
        <taxon>Clostridiaceae</taxon>
        <taxon>Clostridium</taxon>
    </lineage>
</organism>
<dbReference type="PANTHER" id="PTHR37305">
    <property type="entry name" value="INTEGRAL MEMBRANE PROTEIN-RELATED"/>
    <property type="match status" value="1"/>
</dbReference>
<keyword evidence="1" id="KW-1133">Transmembrane helix</keyword>
<dbReference type="RefSeq" id="WP_343759194.1">
    <property type="nucleotide sequence ID" value="NZ_BAAACG010000006.1"/>
</dbReference>
<feature type="transmembrane region" description="Helical" evidence="1">
    <location>
        <begin position="284"/>
        <end position="304"/>
    </location>
</feature>
<feature type="transmembrane region" description="Helical" evidence="1">
    <location>
        <begin position="166"/>
        <end position="188"/>
    </location>
</feature>
<proteinExistence type="predicted"/>
<comment type="caution">
    <text evidence="2">The sequence shown here is derived from an EMBL/GenBank/DDBJ whole genome shotgun (WGS) entry which is preliminary data.</text>
</comment>
<dbReference type="EMBL" id="BAAACG010000006">
    <property type="protein sequence ID" value="GAA0735146.1"/>
    <property type="molecule type" value="Genomic_DNA"/>
</dbReference>
<gene>
    <name evidence="2" type="ORF">GCM10008906_08430</name>
</gene>
<keyword evidence="1" id="KW-0472">Membrane</keyword>
<evidence type="ECO:0000256" key="1">
    <source>
        <dbReference type="SAM" id="Phobius"/>
    </source>
</evidence>
<reference evidence="2 3" key="1">
    <citation type="journal article" date="2019" name="Int. J. Syst. Evol. Microbiol.">
        <title>The Global Catalogue of Microorganisms (GCM) 10K type strain sequencing project: providing services to taxonomists for standard genome sequencing and annotation.</title>
        <authorList>
            <consortium name="The Broad Institute Genomics Platform"/>
            <consortium name="The Broad Institute Genome Sequencing Center for Infectious Disease"/>
            <person name="Wu L."/>
            <person name="Ma J."/>
        </authorList>
    </citation>
    <scope>NUCLEOTIDE SEQUENCE [LARGE SCALE GENOMIC DNA]</scope>
    <source>
        <strain evidence="2 3">JCM 1407</strain>
    </source>
</reference>
<dbReference type="Proteomes" id="UP001501510">
    <property type="component" value="Unassembled WGS sequence"/>
</dbReference>